<feature type="region of interest" description="Disordered" evidence="2">
    <location>
        <begin position="138"/>
        <end position="165"/>
    </location>
</feature>
<evidence type="ECO:0000313" key="4">
    <source>
        <dbReference type="Proteomes" id="UP001431783"/>
    </source>
</evidence>
<name>A0AAW1UTX0_9CUCU</name>
<feature type="region of interest" description="Disordered" evidence="2">
    <location>
        <begin position="177"/>
        <end position="197"/>
    </location>
</feature>
<evidence type="ECO:0000256" key="1">
    <source>
        <dbReference type="SAM" id="Coils"/>
    </source>
</evidence>
<proteinExistence type="predicted"/>
<dbReference type="EMBL" id="JARQZJ010000091">
    <property type="protein sequence ID" value="KAK9883276.1"/>
    <property type="molecule type" value="Genomic_DNA"/>
</dbReference>
<keyword evidence="1" id="KW-0175">Coiled coil</keyword>
<feature type="compositionally biased region" description="Low complexity" evidence="2">
    <location>
        <begin position="182"/>
        <end position="193"/>
    </location>
</feature>
<protein>
    <submittedName>
        <fullName evidence="3">Uncharacterized protein</fullName>
    </submittedName>
</protein>
<dbReference type="Proteomes" id="UP001431783">
    <property type="component" value="Unassembled WGS sequence"/>
</dbReference>
<evidence type="ECO:0000256" key="2">
    <source>
        <dbReference type="SAM" id="MobiDB-lite"/>
    </source>
</evidence>
<keyword evidence="4" id="KW-1185">Reference proteome</keyword>
<feature type="region of interest" description="Disordered" evidence="2">
    <location>
        <begin position="1"/>
        <end position="24"/>
    </location>
</feature>
<dbReference type="AlphaFoldDB" id="A0AAW1UTX0"/>
<reference evidence="3 4" key="1">
    <citation type="submission" date="2023-03" db="EMBL/GenBank/DDBJ databases">
        <title>Genome insight into feeding habits of ladybird beetles.</title>
        <authorList>
            <person name="Li H.-S."/>
            <person name="Huang Y.-H."/>
            <person name="Pang H."/>
        </authorList>
    </citation>
    <scope>NUCLEOTIDE SEQUENCE [LARGE SCALE GENOMIC DNA]</scope>
    <source>
        <strain evidence="3">SYSU_2023b</strain>
        <tissue evidence="3">Whole body</tissue>
    </source>
</reference>
<feature type="coiled-coil region" evidence="1">
    <location>
        <begin position="239"/>
        <end position="292"/>
    </location>
</feature>
<comment type="caution">
    <text evidence="3">The sequence shown here is derived from an EMBL/GenBank/DDBJ whole genome shotgun (WGS) entry which is preliminary data.</text>
</comment>
<accession>A0AAW1UTX0</accession>
<gene>
    <name evidence="3" type="ORF">WA026_001460</name>
</gene>
<evidence type="ECO:0000313" key="3">
    <source>
        <dbReference type="EMBL" id="KAK9883276.1"/>
    </source>
</evidence>
<sequence length="353" mass="39499">MGSSLSSSAGDRRNNALRRSQRKSLTGTCSGIDKVLKSLKNFKGTIDSPEYEKMKLRIIQIDKNMQQKVQEVHPQFKTIHNIARQKIDTAYGILEQKARENTDFSKTQNVILNGDGIKPSSPGPSKVISELSFDENSNTNNAEVDIAPPQSPTPQSPTEGHKRNSLLFRLSKLTSLKKESRSSASESEVTEVTAEVHKSPEATRKSIMKYGVPVLPSPVANGHPRIVSFNTPDDVESRLAKHEKRLKAIKEDVANLEIRISEFVGKKDGRHYNNLKTSLTQLVEELEQIDEDELLDQVVLCHNYIKSCFSFLDSKAVDSDDIDDEVFTNYTDSKIYGSTHDLLEDHCVRTTAI</sequence>
<organism evidence="3 4">
    <name type="scientific">Henosepilachna vigintioctopunctata</name>
    <dbReference type="NCBI Taxonomy" id="420089"/>
    <lineage>
        <taxon>Eukaryota</taxon>
        <taxon>Metazoa</taxon>
        <taxon>Ecdysozoa</taxon>
        <taxon>Arthropoda</taxon>
        <taxon>Hexapoda</taxon>
        <taxon>Insecta</taxon>
        <taxon>Pterygota</taxon>
        <taxon>Neoptera</taxon>
        <taxon>Endopterygota</taxon>
        <taxon>Coleoptera</taxon>
        <taxon>Polyphaga</taxon>
        <taxon>Cucujiformia</taxon>
        <taxon>Coccinelloidea</taxon>
        <taxon>Coccinellidae</taxon>
        <taxon>Epilachninae</taxon>
        <taxon>Epilachnini</taxon>
        <taxon>Henosepilachna</taxon>
    </lineage>
</organism>